<accession>L0F9C7</accession>
<gene>
    <name evidence="1" type="ordered locus">Desdi_2179</name>
</gene>
<dbReference type="eggNOG" id="ENOG5032V4H">
    <property type="taxonomic scope" value="Bacteria"/>
</dbReference>
<dbReference type="Proteomes" id="UP000010797">
    <property type="component" value="Chromosome"/>
</dbReference>
<protein>
    <submittedName>
        <fullName evidence="1">Uncharacterized protein</fullName>
    </submittedName>
</protein>
<reference evidence="2" key="1">
    <citation type="submission" date="2012-02" db="EMBL/GenBank/DDBJ databases">
        <title>Complete sequence of Desulfitobacterium dichloroeliminans LMG P-21439.</title>
        <authorList>
            <person name="Lucas S."/>
            <person name="Han J."/>
            <person name="Lapidus A."/>
            <person name="Cheng J.-F."/>
            <person name="Goodwin L."/>
            <person name="Pitluck S."/>
            <person name="Peters L."/>
            <person name="Ovchinnikova G."/>
            <person name="Teshima H."/>
            <person name="Detter J.C."/>
            <person name="Han C."/>
            <person name="Tapia R."/>
            <person name="Land M."/>
            <person name="Hauser L."/>
            <person name="Kyrpides N."/>
            <person name="Ivanova N."/>
            <person name="Pagani I."/>
            <person name="Kruse T."/>
            <person name="de Vos W.M."/>
            <person name="Boon N."/>
            <person name="Smidt H."/>
            <person name="Woyke T."/>
        </authorList>
    </citation>
    <scope>NUCLEOTIDE SEQUENCE [LARGE SCALE GENOMIC DNA]</scope>
    <source>
        <strain evidence="2">LMG P-21439 / DCA1</strain>
    </source>
</reference>
<dbReference type="OrthoDB" id="1797090at2"/>
<dbReference type="EMBL" id="CP003344">
    <property type="protein sequence ID" value="AGA69620.1"/>
    <property type="molecule type" value="Genomic_DNA"/>
</dbReference>
<name>L0F9C7_DESDL</name>
<dbReference type="RefSeq" id="WP_015262599.1">
    <property type="nucleotide sequence ID" value="NC_019903.1"/>
</dbReference>
<organism evidence="1 2">
    <name type="scientific">Desulfitobacterium dichloroeliminans (strain LMG P-21439 / DCA1)</name>
    <dbReference type="NCBI Taxonomy" id="871963"/>
    <lineage>
        <taxon>Bacteria</taxon>
        <taxon>Bacillati</taxon>
        <taxon>Bacillota</taxon>
        <taxon>Clostridia</taxon>
        <taxon>Eubacteriales</taxon>
        <taxon>Desulfitobacteriaceae</taxon>
        <taxon>Desulfitobacterium</taxon>
    </lineage>
</organism>
<evidence type="ECO:0000313" key="1">
    <source>
        <dbReference type="EMBL" id="AGA69620.1"/>
    </source>
</evidence>
<dbReference type="HOGENOM" id="CLU_124880_0_0_9"/>
<evidence type="ECO:0000313" key="2">
    <source>
        <dbReference type="Proteomes" id="UP000010797"/>
    </source>
</evidence>
<dbReference type="STRING" id="871963.Desdi_2179"/>
<dbReference type="AlphaFoldDB" id="L0F9C7"/>
<keyword evidence="2" id="KW-1185">Reference proteome</keyword>
<proteinExistence type="predicted"/>
<dbReference type="KEGG" id="ddl:Desdi_2179"/>
<sequence>MTRQRITVISLVSLLIFGLLLGGKLVYENKWLYGSLIQKSQQIPGVLSAEVVEQQGLPEMMINTDQITNLQSSSQQLRNISGKHPIRLVDHRTPELERIFQEMQFAIQEGMVMGNFTQMKETLSSQADQAGVVLDLTMDNEAIYLTLNKGEDQLLSIIERHGQGVFLPSIGSSSLNSYQ</sequence>